<dbReference type="InterPro" id="IPR021713">
    <property type="entry name" value="Folliculin"/>
</dbReference>
<name>A0A0D8XMW0_DICVI</name>
<keyword evidence="3" id="KW-1185">Reference proteome</keyword>
<dbReference type="Pfam" id="PF11704">
    <property type="entry name" value="Folliculin"/>
    <property type="match status" value="1"/>
</dbReference>
<reference evidence="2 3" key="1">
    <citation type="submission" date="2013-11" db="EMBL/GenBank/DDBJ databases">
        <title>Draft genome of the bovine lungworm Dictyocaulus viviparus.</title>
        <authorList>
            <person name="Mitreva M."/>
        </authorList>
    </citation>
    <scope>NUCLEOTIDE SEQUENCE [LARGE SCALE GENOMIC DNA]</scope>
    <source>
        <strain evidence="2 3">HannoverDv2000</strain>
    </source>
</reference>
<dbReference type="PROSITE" id="PS51834">
    <property type="entry name" value="DENN_FLCN_SMCR8"/>
    <property type="match status" value="1"/>
</dbReference>
<dbReference type="PANTHER" id="PTHR31441">
    <property type="entry name" value="FOLLICULIN FAMILY MEMBER"/>
    <property type="match status" value="1"/>
</dbReference>
<dbReference type="GO" id="GO:0005096">
    <property type="term" value="F:GTPase activator activity"/>
    <property type="evidence" value="ECO:0007669"/>
    <property type="project" value="InterPro"/>
</dbReference>
<dbReference type="AlphaFoldDB" id="A0A0D8XMW0"/>
<dbReference type="PANTHER" id="PTHR31441:SF2">
    <property type="entry name" value="FOLLICULIN"/>
    <property type="match status" value="1"/>
</dbReference>
<dbReference type="GO" id="GO:1904263">
    <property type="term" value="P:positive regulation of TORC1 signaling"/>
    <property type="evidence" value="ECO:0007669"/>
    <property type="project" value="TreeGrafter"/>
</dbReference>
<dbReference type="Proteomes" id="UP000053766">
    <property type="component" value="Unassembled WGS sequence"/>
</dbReference>
<gene>
    <name evidence="2" type="ORF">DICVIV_10285</name>
</gene>
<reference evidence="3" key="2">
    <citation type="journal article" date="2016" name="Sci. Rep.">
        <title>Dictyocaulus viviparus genome, variome and transcriptome elucidate lungworm biology and support future intervention.</title>
        <authorList>
            <person name="McNulty S.N."/>
            <person name="Strube C."/>
            <person name="Rosa B.A."/>
            <person name="Martin J.C."/>
            <person name="Tyagi R."/>
            <person name="Choi Y.J."/>
            <person name="Wang Q."/>
            <person name="Hallsworth Pepin K."/>
            <person name="Zhang X."/>
            <person name="Ozersky P."/>
            <person name="Wilson R.K."/>
            <person name="Sternberg P.W."/>
            <person name="Gasser R.B."/>
            <person name="Mitreva M."/>
        </authorList>
    </citation>
    <scope>NUCLEOTIDE SEQUENCE [LARGE SCALE GENOMIC DNA]</scope>
    <source>
        <strain evidence="3">HannoverDv2000</strain>
    </source>
</reference>
<organism evidence="2 3">
    <name type="scientific">Dictyocaulus viviparus</name>
    <name type="common">Bovine lungworm</name>
    <dbReference type="NCBI Taxonomy" id="29172"/>
    <lineage>
        <taxon>Eukaryota</taxon>
        <taxon>Metazoa</taxon>
        <taxon>Ecdysozoa</taxon>
        <taxon>Nematoda</taxon>
        <taxon>Chromadorea</taxon>
        <taxon>Rhabditida</taxon>
        <taxon>Rhabditina</taxon>
        <taxon>Rhabditomorpha</taxon>
        <taxon>Strongyloidea</taxon>
        <taxon>Metastrongylidae</taxon>
        <taxon>Dictyocaulus</taxon>
    </lineage>
</organism>
<protein>
    <recommendedName>
        <fullName evidence="1">UDENN FLCN/SMCR8-type domain-containing protein</fullName>
    </recommendedName>
</protein>
<evidence type="ECO:0000313" key="2">
    <source>
        <dbReference type="EMBL" id="KJH43691.1"/>
    </source>
</evidence>
<dbReference type="GO" id="GO:0005829">
    <property type="term" value="C:cytosol"/>
    <property type="evidence" value="ECO:0007669"/>
    <property type="project" value="TreeGrafter"/>
</dbReference>
<dbReference type="InterPro" id="IPR037521">
    <property type="entry name" value="FLCN/SMCR8_DENN"/>
</dbReference>
<accession>A0A0D8XMW0</accession>
<feature type="domain" description="UDENN FLCN/SMCR8-type" evidence="1">
    <location>
        <begin position="96"/>
        <end position="327"/>
    </location>
</feature>
<evidence type="ECO:0000313" key="3">
    <source>
        <dbReference type="Proteomes" id="UP000053766"/>
    </source>
</evidence>
<dbReference type="EMBL" id="KN716534">
    <property type="protein sequence ID" value="KJH43691.1"/>
    <property type="molecule type" value="Genomic_DNA"/>
</dbReference>
<proteinExistence type="predicted"/>
<evidence type="ECO:0000259" key="1">
    <source>
        <dbReference type="PROSITE" id="PS51834"/>
    </source>
</evidence>
<dbReference type="STRING" id="29172.A0A0D8XMW0"/>
<dbReference type="GO" id="GO:0000122">
    <property type="term" value="P:negative regulation of transcription by RNA polymerase II"/>
    <property type="evidence" value="ECO:0007669"/>
    <property type="project" value="TreeGrafter"/>
</dbReference>
<dbReference type="InterPro" id="IPR037520">
    <property type="entry name" value="Folliculin/SMCR8_longin"/>
</dbReference>
<dbReference type="OrthoDB" id="5599713at2759"/>
<sequence>MSTLQFQLGLNVMQAVIALCHFCENHGPRVMMITQPMRSTPSPSSSSTTISSKQTYCVKALQMLPLAHTDHERPICYGDCTPEILEDPEERCSACISFGNVNQPCLLSNDHENKTSYISTQIPLKERVYERVRNACLRSLSCEIPAPHRRSSFPLNIRTASHAVRIDEIRQDCISEYVDESGKSDGDGPVFFGDADNGYCFSLTFRLRDSKARGFFRLYSFIVVSNDMTYIVNNYEFFLQALTAVKEKLQSMASATFESELLQDDIVRPHYASMAGRLPSGWFKPNDRNGRRVAIDTKRNLQTITGDVLIWTRLHRQPIYRLLTIHI</sequence>